<feature type="transmembrane region" description="Helical" evidence="6">
    <location>
        <begin position="61"/>
        <end position="79"/>
    </location>
</feature>
<dbReference type="EMBL" id="QNRX01000018">
    <property type="protein sequence ID" value="RBP59679.1"/>
    <property type="molecule type" value="Genomic_DNA"/>
</dbReference>
<dbReference type="Pfam" id="PF02361">
    <property type="entry name" value="CbiQ"/>
    <property type="match status" value="1"/>
</dbReference>
<dbReference type="CDD" id="cd16914">
    <property type="entry name" value="EcfT"/>
    <property type="match status" value="1"/>
</dbReference>
<dbReference type="InterPro" id="IPR051611">
    <property type="entry name" value="ECF_transporter_component"/>
</dbReference>
<feature type="transmembrane region" description="Helical" evidence="6">
    <location>
        <begin position="12"/>
        <end position="27"/>
    </location>
</feature>
<evidence type="ECO:0000256" key="1">
    <source>
        <dbReference type="ARBA" id="ARBA00004141"/>
    </source>
</evidence>
<evidence type="ECO:0000256" key="2">
    <source>
        <dbReference type="ARBA" id="ARBA00022475"/>
    </source>
</evidence>
<name>A0A366HZB7_9FIRM</name>
<keyword evidence="4 6" id="KW-1133">Transmembrane helix</keyword>
<dbReference type="PANTHER" id="PTHR34857">
    <property type="entry name" value="SLL0384 PROTEIN"/>
    <property type="match status" value="1"/>
</dbReference>
<comment type="subcellular location">
    <subcellularLocation>
        <location evidence="1">Membrane</location>
        <topology evidence="1">Multi-pass membrane protein</topology>
    </subcellularLocation>
</comment>
<accession>A0A366HZB7</accession>
<evidence type="ECO:0000313" key="7">
    <source>
        <dbReference type="EMBL" id="RBP59679.1"/>
    </source>
</evidence>
<evidence type="ECO:0000256" key="6">
    <source>
        <dbReference type="SAM" id="Phobius"/>
    </source>
</evidence>
<sequence length="250" mass="28233">MMTKEIKFDPRTKLIIILCISTLGLLIKNIIELTIILLITIIIGTFFQIDLKRSIKKVKGLLYAIIALAIIQSIFSPEGEAILAIRDFTILSTSGLEKGLQFILRMMIIIFSATIITTSSSRELIQGFVQWGLPYDIAFMVAIGTRFLPILGEEIKDSLTAIQLRGIEINQIPISKRISMYSYIFTPILVATISKAEKLSIAIEMRGFRAYDNRTSYLTLKMSGVDYLIIIMSTIFTITYIIFYFYIGGN</sequence>
<feature type="transmembrane region" description="Helical" evidence="6">
    <location>
        <begin position="99"/>
        <end position="118"/>
    </location>
</feature>
<feature type="transmembrane region" description="Helical" evidence="6">
    <location>
        <begin position="227"/>
        <end position="247"/>
    </location>
</feature>
<dbReference type="Proteomes" id="UP000253490">
    <property type="component" value="Unassembled WGS sequence"/>
</dbReference>
<evidence type="ECO:0000256" key="4">
    <source>
        <dbReference type="ARBA" id="ARBA00022989"/>
    </source>
</evidence>
<reference evidence="7 8" key="1">
    <citation type="submission" date="2018-06" db="EMBL/GenBank/DDBJ databases">
        <title>Genomic Encyclopedia of Type Strains, Phase IV (KMG-IV): sequencing the most valuable type-strain genomes for metagenomic binning, comparative biology and taxonomic classification.</title>
        <authorList>
            <person name="Goeker M."/>
        </authorList>
    </citation>
    <scope>NUCLEOTIDE SEQUENCE [LARGE SCALE GENOMIC DNA]</scope>
    <source>
        <strain evidence="7 8">DSM 22112</strain>
    </source>
</reference>
<dbReference type="AlphaFoldDB" id="A0A366HZB7"/>
<evidence type="ECO:0000256" key="5">
    <source>
        <dbReference type="ARBA" id="ARBA00023136"/>
    </source>
</evidence>
<organism evidence="7 8">
    <name type="scientific">Alkalibaculum bacchi</name>
    <dbReference type="NCBI Taxonomy" id="645887"/>
    <lineage>
        <taxon>Bacteria</taxon>
        <taxon>Bacillati</taxon>
        <taxon>Bacillota</taxon>
        <taxon>Clostridia</taxon>
        <taxon>Eubacteriales</taxon>
        <taxon>Eubacteriaceae</taxon>
        <taxon>Alkalibaculum</taxon>
    </lineage>
</organism>
<keyword evidence="8" id="KW-1185">Reference proteome</keyword>
<comment type="caution">
    <text evidence="7">The sequence shown here is derived from an EMBL/GenBank/DDBJ whole genome shotgun (WGS) entry which is preliminary data.</text>
</comment>
<evidence type="ECO:0000313" key="8">
    <source>
        <dbReference type="Proteomes" id="UP000253490"/>
    </source>
</evidence>
<dbReference type="PANTHER" id="PTHR34857:SF2">
    <property type="entry name" value="SLL0384 PROTEIN"/>
    <property type="match status" value="1"/>
</dbReference>
<gene>
    <name evidence="7" type="ORF">DES36_11830</name>
</gene>
<keyword evidence="3 6" id="KW-0812">Transmembrane</keyword>
<evidence type="ECO:0000256" key="3">
    <source>
        <dbReference type="ARBA" id="ARBA00022692"/>
    </source>
</evidence>
<keyword evidence="5 6" id="KW-0472">Membrane</keyword>
<proteinExistence type="predicted"/>
<keyword evidence="2" id="KW-1003">Cell membrane</keyword>
<dbReference type="GO" id="GO:0005886">
    <property type="term" value="C:plasma membrane"/>
    <property type="evidence" value="ECO:0007669"/>
    <property type="project" value="UniProtKB-ARBA"/>
</dbReference>
<dbReference type="InterPro" id="IPR003339">
    <property type="entry name" value="ABC/ECF_trnsptr_transmembrane"/>
</dbReference>
<protein>
    <submittedName>
        <fullName evidence="7">Energy-coupling factor transport system permease protein</fullName>
    </submittedName>
</protein>